<dbReference type="AlphaFoldDB" id="A0A251MZB6"/>
<evidence type="ECO:0000256" key="1">
    <source>
        <dbReference type="SAM" id="Phobius"/>
    </source>
</evidence>
<keyword evidence="1" id="KW-1133">Transmembrane helix</keyword>
<evidence type="ECO:0000313" key="3">
    <source>
        <dbReference type="Proteomes" id="UP000006882"/>
    </source>
</evidence>
<feature type="transmembrane region" description="Helical" evidence="1">
    <location>
        <begin position="98"/>
        <end position="115"/>
    </location>
</feature>
<dbReference type="Proteomes" id="UP000006882">
    <property type="component" value="Chromosome G8"/>
</dbReference>
<sequence length="116" mass="13453">MVYDFAELCQKNYKKIRSIIFFCCFGKLGPPQLEHKSFQLMVVDSESPSLQSCGDEIMINDDAKCSCCLKRMVFNAVKLLTKKKIKHYAEKGIQEKNTSFFFFCSFFIFVLVLIYG</sequence>
<gene>
    <name evidence="2" type="ORF">PRUPE_8G174400</name>
</gene>
<accession>A0A251MZB6</accession>
<protein>
    <submittedName>
        <fullName evidence="2">Uncharacterized protein</fullName>
    </submittedName>
</protein>
<dbReference type="EMBL" id="CM007658">
    <property type="protein sequence ID" value="ONH92416.1"/>
    <property type="molecule type" value="Genomic_DNA"/>
</dbReference>
<keyword evidence="1" id="KW-0812">Transmembrane</keyword>
<name>A0A251MZB6_PRUPE</name>
<reference evidence="2 3" key="1">
    <citation type="journal article" date="2013" name="Nat. Genet.">
        <title>The high-quality draft genome of peach (Prunus persica) identifies unique patterns of genetic diversity, domestication and genome evolution.</title>
        <authorList>
            <consortium name="International Peach Genome Initiative"/>
            <person name="Verde I."/>
            <person name="Abbott A.G."/>
            <person name="Scalabrin S."/>
            <person name="Jung S."/>
            <person name="Shu S."/>
            <person name="Marroni F."/>
            <person name="Zhebentyayeva T."/>
            <person name="Dettori M.T."/>
            <person name="Grimwood J."/>
            <person name="Cattonaro F."/>
            <person name="Zuccolo A."/>
            <person name="Rossini L."/>
            <person name="Jenkins J."/>
            <person name="Vendramin E."/>
            <person name="Meisel L.A."/>
            <person name="Decroocq V."/>
            <person name="Sosinski B."/>
            <person name="Prochnik S."/>
            <person name="Mitros T."/>
            <person name="Policriti A."/>
            <person name="Cipriani G."/>
            <person name="Dondini L."/>
            <person name="Ficklin S."/>
            <person name="Goodstein D.M."/>
            <person name="Xuan P."/>
            <person name="Del Fabbro C."/>
            <person name="Aramini V."/>
            <person name="Copetti D."/>
            <person name="Gonzalez S."/>
            <person name="Horner D.S."/>
            <person name="Falchi R."/>
            <person name="Lucas S."/>
            <person name="Mica E."/>
            <person name="Maldonado J."/>
            <person name="Lazzari B."/>
            <person name="Bielenberg D."/>
            <person name="Pirona R."/>
            <person name="Miculan M."/>
            <person name="Barakat A."/>
            <person name="Testolin R."/>
            <person name="Stella A."/>
            <person name="Tartarini S."/>
            <person name="Tonutti P."/>
            <person name="Arus P."/>
            <person name="Orellana A."/>
            <person name="Wells C."/>
            <person name="Main D."/>
            <person name="Vizzotto G."/>
            <person name="Silva H."/>
            <person name="Salamini F."/>
            <person name="Schmutz J."/>
            <person name="Morgante M."/>
            <person name="Rokhsar D.S."/>
        </authorList>
    </citation>
    <scope>NUCLEOTIDE SEQUENCE [LARGE SCALE GENOMIC DNA]</scope>
    <source>
        <strain evidence="3">cv. Nemared</strain>
    </source>
</reference>
<keyword evidence="3" id="KW-1185">Reference proteome</keyword>
<proteinExistence type="predicted"/>
<organism evidence="2 3">
    <name type="scientific">Prunus persica</name>
    <name type="common">Peach</name>
    <name type="synonym">Amygdalus persica</name>
    <dbReference type="NCBI Taxonomy" id="3760"/>
    <lineage>
        <taxon>Eukaryota</taxon>
        <taxon>Viridiplantae</taxon>
        <taxon>Streptophyta</taxon>
        <taxon>Embryophyta</taxon>
        <taxon>Tracheophyta</taxon>
        <taxon>Spermatophyta</taxon>
        <taxon>Magnoliopsida</taxon>
        <taxon>eudicotyledons</taxon>
        <taxon>Gunneridae</taxon>
        <taxon>Pentapetalae</taxon>
        <taxon>rosids</taxon>
        <taxon>fabids</taxon>
        <taxon>Rosales</taxon>
        <taxon>Rosaceae</taxon>
        <taxon>Amygdaloideae</taxon>
        <taxon>Amygdaleae</taxon>
        <taxon>Prunus</taxon>
    </lineage>
</organism>
<evidence type="ECO:0000313" key="2">
    <source>
        <dbReference type="EMBL" id="ONH92416.1"/>
    </source>
</evidence>
<keyword evidence="1" id="KW-0472">Membrane</keyword>
<dbReference type="Gramene" id="ONH92416">
    <property type="protein sequence ID" value="ONH92416"/>
    <property type="gene ID" value="PRUPE_8G174400"/>
</dbReference>